<accession>A0AAV7MAH5</accession>
<reference evidence="3" key="1">
    <citation type="journal article" date="2022" name="bioRxiv">
        <title>Sequencing and chromosome-scale assembly of the giantPleurodeles waltlgenome.</title>
        <authorList>
            <person name="Brown T."/>
            <person name="Elewa A."/>
            <person name="Iarovenko S."/>
            <person name="Subramanian E."/>
            <person name="Araus A.J."/>
            <person name="Petzold A."/>
            <person name="Susuki M."/>
            <person name="Suzuki K.-i.T."/>
            <person name="Hayashi T."/>
            <person name="Toyoda A."/>
            <person name="Oliveira C."/>
            <person name="Osipova E."/>
            <person name="Leigh N.D."/>
            <person name="Simon A."/>
            <person name="Yun M.H."/>
        </authorList>
    </citation>
    <scope>NUCLEOTIDE SEQUENCE</scope>
    <source>
        <strain evidence="3">20211129_DDA</strain>
        <tissue evidence="3">Liver</tissue>
    </source>
</reference>
<feature type="region of interest" description="Disordered" evidence="2">
    <location>
        <begin position="174"/>
        <end position="291"/>
    </location>
</feature>
<feature type="region of interest" description="Disordered" evidence="2">
    <location>
        <begin position="51"/>
        <end position="70"/>
    </location>
</feature>
<sequence length="572" mass="62744">MGRLDEHAKKRIVELRKAGLSFRKIKKVLELDNIRVTPQAVYLFLKRKNVEPEQSGGTTGSQQVRGSRNPWEDEQLWNLLNDGGSEQNKRKDLAASTAAGQQGLGRQQSPDTQQGLVRQHGPEGQQVLMRQQGSDHHQGFGRQHVSEGQQGLARQHVTEMQQGLGRQVPEAQQCVGWQQSHEGQQTAGRKQSLDGQQSIGRQQGPDGYQGIGRQQSIDGQQSTGRQQGSDGQHSVARQHVSDGHQSISRQQCNDAQQGLLRQQGPDGQQGSRSNTQPSGGGAANHELSDNKDDIKIVSVTSLSENGHQFGKASAPMAPGPGMQLQPHPKKSDCPVSSASQPPISVSHSPPVATINHQQQLNGRGRMPFIPPRNPALIVRKKIVDRAIHLQKKVNIQNGQAMSGSTAMLPYLVGAPLSNQSPRMNHATLPPTRSMGTPTTDASTQTIPTGAACSTNNQNSHWGGHSKAIAEKLEVVHTEVQKLTQALHAMAERQNRLERQHEQQQHRFQQEVLGTLQQMNSLLSQQQQQHQQQQQQQLCHAQSPLNQACLPYSNMAENAPVLPSFGQFKMELL</sequence>
<organism evidence="3 4">
    <name type="scientific">Pleurodeles waltl</name>
    <name type="common">Iberian ribbed newt</name>
    <dbReference type="NCBI Taxonomy" id="8319"/>
    <lineage>
        <taxon>Eukaryota</taxon>
        <taxon>Metazoa</taxon>
        <taxon>Chordata</taxon>
        <taxon>Craniata</taxon>
        <taxon>Vertebrata</taxon>
        <taxon>Euteleostomi</taxon>
        <taxon>Amphibia</taxon>
        <taxon>Batrachia</taxon>
        <taxon>Caudata</taxon>
        <taxon>Salamandroidea</taxon>
        <taxon>Salamandridae</taxon>
        <taxon>Pleurodelinae</taxon>
        <taxon>Pleurodeles</taxon>
    </lineage>
</organism>
<feature type="compositionally biased region" description="Polar residues" evidence="2">
    <location>
        <begin position="212"/>
        <end position="232"/>
    </location>
</feature>
<feature type="compositionally biased region" description="Polar residues" evidence="2">
    <location>
        <begin position="243"/>
        <end position="277"/>
    </location>
</feature>
<feature type="coiled-coil region" evidence="1">
    <location>
        <begin position="479"/>
        <end position="535"/>
    </location>
</feature>
<protein>
    <submittedName>
        <fullName evidence="3">Uncharacterized protein</fullName>
    </submittedName>
</protein>
<dbReference type="Proteomes" id="UP001066276">
    <property type="component" value="Chromosome 10"/>
</dbReference>
<comment type="caution">
    <text evidence="3">The sequence shown here is derived from an EMBL/GenBank/DDBJ whole genome shotgun (WGS) entry which is preliminary data.</text>
</comment>
<feature type="region of interest" description="Disordered" evidence="2">
    <location>
        <begin position="81"/>
        <end position="154"/>
    </location>
</feature>
<keyword evidence="1" id="KW-0175">Coiled coil</keyword>
<name>A0AAV7MAH5_PLEWA</name>
<feature type="compositionally biased region" description="Polar residues" evidence="2">
    <location>
        <begin position="98"/>
        <end position="116"/>
    </location>
</feature>
<keyword evidence="4" id="KW-1185">Reference proteome</keyword>
<proteinExistence type="predicted"/>
<dbReference type="EMBL" id="JANPWB010000014">
    <property type="protein sequence ID" value="KAJ1098128.1"/>
    <property type="molecule type" value="Genomic_DNA"/>
</dbReference>
<feature type="compositionally biased region" description="Polar residues" evidence="2">
    <location>
        <begin position="175"/>
        <end position="201"/>
    </location>
</feature>
<evidence type="ECO:0000256" key="2">
    <source>
        <dbReference type="SAM" id="MobiDB-lite"/>
    </source>
</evidence>
<feature type="compositionally biased region" description="Polar residues" evidence="2">
    <location>
        <begin position="334"/>
        <end position="347"/>
    </location>
</feature>
<evidence type="ECO:0000313" key="4">
    <source>
        <dbReference type="Proteomes" id="UP001066276"/>
    </source>
</evidence>
<evidence type="ECO:0000256" key="1">
    <source>
        <dbReference type="SAM" id="Coils"/>
    </source>
</evidence>
<dbReference type="AlphaFoldDB" id="A0AAV7MAH5"/>
<feature type="region of interest" description="Disordered" evidence="2">
    <location>
        <begin position="306"/>
        <end position="350"/>
    </location>
</feature>
<gene>
    <name evidence="3" type="ORF">NDU88_003244</name>
</gene>
<evidence type="ECO:0000313" key="3">
    <source>
        <dbReference type="EMBL" id="KAJ1098128.1"/>
    </source>
</evidence>